<sequence length="1910" mass="221009">MMMMMMMMILTSRAAGGSRRHRNNICTKLLSDAHDDYSSYLAPCLTQVQNEIQQKRRLHQFTSSSKSTQLIDDGLAASRIGLNPHQNTRHAPTVYHEHYSCPNWPQKHTFPMNKFEQTAYSLLTDRDDLLQQRNSDDDRPLIHSMDDFYRPLEVANFPLSFMTPPIHSDYLHKFLSGSLTKEECRQIGFREQTSRPELIERTVLEVAGTVLTAQLALRYGLSCNVAGGTHHAEANKGKGFTILNDLAVASRLMTWSKDEYDDLGTDGDENSSNKLLNKLYRGNKRVERVLVVDCDVHQGDGTATFHYQGNLLNDKLFTLDLHAENNWPFEKETPTYDVPLPDGCTDEEYLSVLSTSLEKALNEVQPQLVLYNAGVDPFHADKLGRLSLSWQGLQDRDLHVIQTCVERALPVACVVGGGYSKDVREVAQRHALVHRVCAKVWRDNEMEALIQRLGTLHREASHSRGNRVQRLLYGIHNASLAVVEAIEAWNASKQEDWYRRRNLARHIESHAHESSNGDTCPYNAFIWNEESYLKKMIYDLDFVRDIPEAITLFGSESIFHRNPFLLPYCIDEFVGEADHSSTTPWKDVNLLRICNASFLILLDEFHYKKSTTGIAPMTAAKFLPPNINAQELSVLHGMSYPPAATVVALCCAHLILNTVETDVMNKLVFLTKAIMLRIFRHPLVDLVEKTKSFNPLRRVDRSLIKIVAPFVMHNTLKPELQNNVPEAIIHLLTWLRVLVSRSIDQYDIGNASKAANKVIIELESDNRSHGSQYKGCVFSTKETCTPHDDENKENACVNVSVQTDVFPDENDTHAADSSAVFEASAMSAGENLLDGRRSPIVQQVPLPIEVTVNITEGSRIVVVNGVEKCAAKLQRGDTIRIYDAHESSDWKLSKDPTVSDETISFCLTEVYDHSRIIAQQKRSRANTLNRLCYPYKKDIVGEAGDKAPYVISTASEDAVRHVASDMNQSTHSPLHIRQARIWKLIHSDEDTRPQWRREYDNGDIPWVDEYAGRNKCDRHFRVSVPLEVTEQDCRDWPYLLDDDQYIHRQRVHYFEHVPLSDVIDEAFHAVCRWHPKGTLVDNVKWAKLSRKMQFLSNVKNAQHEIDMAFVRHNRDRKLDQRLFHAIFEDIASIQHPSMPTRDALTKVVWSSIVMLPDVNAMMWRESKDMAIHEEARRVCAQIRIAAFVRKILQCVKFKDTKHSAITIAKHVRRFLSRLFVAKILNALKNDEAYQKRVKCATVLQQEWRRFFWRNRFLCHQERVRAERRKHILITHAKLKEERERKLASVVYRDVIRIDETLAVVTIYLQDDAQLQDDASMLLAVYVPTTKRTFSFKLAEKDVRECLEKALSSEGKLSWDEMLSERALKQLPKRLILRLVRNQPIFIFSRRHLVEKGILVDKRLVRADGEIFILSTFRSPHDFVFKTYQPGNCLHMRTKLTMSKLIEWIHDSKGDGDNQQNDSQVSILHPKRQPDLLEWLIKRVLIRKNPSDATMMILLQFEAEEERVLKLVIKVQSQWRRLRSFRHAKSETMHQYEKIFDRENQIYAYRNMLTDQRQKDKPKLLGEDELENPVDEWRKEETYDATTGQTIHYFANYATGQSSWLSEEEAARLVQRRYRSKHESDLIGKKITFADVVKAMQFINGARMKYEQDPTKLSNIVNYAILSHCLDLDFDAARSIYERAVKLSPNHPLISRVYAIFLLASRQAPHTTTFQTACQLLHDADVADRNQTMIKSAAEIYFRWAVLVDARNPLTLLNYALLHQCVYKNYDHAEKLYRAALALDQTNTLVVENYRLFSDERYPGGVYESCGPPFSVVQRSNVVEERLDWAEWRKMIDPLCPRKGFEVFWFNRFTKMTRFTEPDWDHVWESRLKRSKWIDGKTTAQSEFYDERTKSSFFYNTYTQQYSSLPL</sequence>
<feature type="domain" description="Histone deacetylase" evidence="3">
    <location>
        <begin position="169"/>
        <end position="252"/>
    </location>
</feature>
<dbReference type="InterPro" id="IPR000048">
    <property type="entry name" value="IQ_motif_EF-hand-BS"/>
</dbReference>
<evidence type="ECO:0000259" key="3">
    <source>
        <dbReference type="Pfam" id="PF00850"/>
    </source>
</evidence>
<dbReference type="Proteomes" id="UP001224775">
    <property type="component" value="Unassembled WGS sequence"/>
</dbReference>
<dbReference type="Gene3D" id="1.25.40.10">
    <property type="entry name" value="Tetratricopeptide repeat domain"/>
    <property type="match status" value="1"/>
</dbReference>
<keyword evidence="1 4" id="KW-0378">Hydrolase</keyword>
<evidence type="ECO:0000313" key="4">
    <source>
        <dbReference type="EMBL" id="KAK1735182.1"/>
    </source>
</evidence>
<dbReference type="GO" id="GO:0040029">
    <property type="term" value="P:epigenetic regulation of gene expression"/>
    <property type="evidence" value="ECO:0007669"/>
    <property type="project" value="TreeGrafter"/>
</dbReference>
<keyword evidence="5" id="KW-1185">Reference proteome</keyword>
<protein>
    <submittedName>
        <fullName evidence="4">Histone deacetylase, class IV</fullName>
        <ecNumber evidence="4">3.5.1.98</ecNumber>
    </submittedName>
</protein>
<dbReference type="PANTHER" id="PTHR10625">
    <property type="entry name" value="HISTONE DEACETYLASE HDAC1-RELATED"/>
    <property type="match status" value="1"/>
</dbReference>
<dbReference type="GO" id="GO:0141221">
    <property type="term" value="F:histone deacetylase activity, hydrolytic mechanism"/>
    <property type="evidence" value="ECO:0007669"/>
    <property type="project" value="UniProtKB-EC"/>
</dbReference>
<reference evidence="4" key="1">
    <citation type="submission" date="2023-06" db="EMBL/GenBank/DDBJ databases">
        <title>Survivors Of The Sea: Transcriptome response of Skeletonema marinoi to long-term dormancy.</title>
        <authorList>
            <person name="Pinder M.I.M."/>
            <person name="Kourtchenko O."/>
            <person name="Robertson E.K."/>
            <person name="Larsson T."/>
            <person name="Maumus F."/>
            <person name="Osuna-Cruz C.M."/>
            <person name="Vancaester E."/>
            <person name="Stenow R."/>
            <person name="Vandepoele K."/>
            <person name="Ploug H."/>
            <person name="Bruchert V."/>
            <person name="Godhe A."/>
            <person name="Topel M."/>
        </authorList>
    </citation>
    <scope>NUCLEOTIDE SEQUENCE</scope>
    <source>
        <strain evidence="4">R05AC</strain>
    </source>
</reference>
<keyword evidence="2" id="KW-0732">Signal</keyword>
<organism evidence="4 5">
    <name type="scientific">Skeletonema marinoi</name>
    <dbReference type="NCBI Taxonomy" id="267567"/>
    <lineage>
        <taxon>Eukaryota</taxon>
        <taxon>Sar</taxon>
        <taxon>Stramenopiles</taxon>
        <taxon>Ochrophyta</taxon>
        <taxon>Bacillariophyta</taxon>
        <taxon>Coscinodiscophyceae</taxon>
        <taxon>Thalassiosirophycidae</taxon>
        <taxon>Thalassiosirales</taxon>
        <taxon>Skeletonemataceae</taxon>
        <taxon>Skeletonema</taxon>
        <taxon>Skeletonema marinoi-dohrnii complex</taxon>
    </lineage>
</organism>
<evidence type="ECO:0000256" key="1">
    <source>
        <dbReference type="ARBA" id="ARBA00022801"/>
    </source>
</evidence>
<dbReference type="InterPro" id="IPR023801">
    <property type="entry name" value="His_deacetylse_dom"/>
</dbReference>
<dbReference type="PANTHER" id="PTHR10625:SF19">
    <property type="entry name" value="HISTONE DEACETYLASE 12"/>
    <property type="match status" value="1"/>
</dbReference>
<dbReference type="EMBL" id="JATAAI010000035">
    <property type="protein sequence ID" value="KAK1735182.1"/>
    <property type="molecule type" value="Genomic_DNA"/>
</dbReference>
<dbReference type="InterPro" id="IPR011990">
    <property type="entry name" value="TPR-like_helical_dom_sf"/>
</dbReference>
<feature type="chain" id="PRO_5042086346" evidence="2">
    <location>
        <begin position="17"/>
        <end position="1910"/>
    </location>
</feature>
<dbReference type="SMART" id="SM00015">
    <property type="entry name" value="IQ"/>
    <property type="match status" value="3"/>
</dbReference>
<feature type="domain" description="Histone deacetylase" evidence="3">
    <location>
        <begin position="281"/>
        <end position="424"/>
    </location>
</feature>
<accession>A0AAD8XWV9</accession>
<dbReference type="InterPro" id="IPR044150">
    <property type="entry name" value="HDAC_classIV"/>
</dbReference>
<dbReference type="InterPro" id="IPR023696">
    <property type="entry name" value="Ureohydrolase_dom_sf"/>
</dbReference>
<dbReference type="SUPFAM" id="SSF52768">
    <property type="entry name" value="Arginase/deacetylase"/>
    <property type="match status" value="1"/>
</dbReference>
<dbReference type="InterPro" id="IPR037138">
    <property type="entry name" value="His_deacetylse_dom_sf"/>
</dbReference>
<evidence type="ECO:0000256" key="2">
    <source>
        <dbReference type="SAM" id="SignalP"/>
    </source>
</evidence>
<gene>
    <name evidence="4" type="ORF">QTG54_014248</name>
</gene>
<dbReference type="Pfam" id="PF00850">
    <property type="entry name" value="Hist_deacetyl"/>
    <property type="match status" value="2"/>
</dbReference>
<name>A0AAD8XWV9_9STRA</name>
<dbReference type="CDD" id="cd09993">
    <property type="entry name" value="HDAC_classIV"/>
    <property type="match status" value="1"/>
</dbReference>
<comment type="caution">
    <text evidence="4">The sequence shown here is derived from an EMBL/GenBank/DDBJ whole genome shotgun (WGS) entry which is preliminary data.</text>
</comment>
<dbReference type="EC" id="3.5.1.98" evidence="4"/>
<evidence type="ECO:0000313" key="5">
    <source>
        <dbReference type="Proteomes" id="UP001224775"/>
    </source>
</evidence>
<proteinExistence type="predicted"/>
<dbReference type="SUPFAM" id="SSF48452">
    <property type="entry name" value="TPR-like"/>
    <property type="match status" value="1"/>
</dbReference>
<dbReference type="Gene3D" id="3.40.800.20">
    <property type="entry name" value="Histone deacetylase domain"/>
    <property type="match status" value="1"/>
</dbReference>
<feature type="signal peptide" evidence="2">
    <location>
        <begin position="1"/>
        <end position="16"/>
    </location>
</feature>